<comment type="caution">
    <text evidence="1">The sequence shown here is derived from an EMBL/GenBank/DDBJ whole genome shotgun (WGS) entry which is preliminary data.</text>
</comment>
<dbReference type="Proteomes" id="UP000295341">
    <property type="component" value="Unassembled WGS sequence"/>
</dbReference>
<dbReference type="EMBL" id="SOBT01000010">
    <property type="protein sequence ID" value="TDU26843.1"/>
    <property type="molecule type" value="Genomic_DNA"/>
</dbReference>
<dbReference type="InterPro" id="IPR006311">
    <property type="entry name" value="TAT_signal"/>
</dbReference>
<proteinExistence type="predicted"/>
<reference evidence="1 2" key="1">
    <citation type="submission" date="2019-03" db="EMBL/GenBank/DDBJ databases">
        <title>Genomic Encyclopedia of Type Strains, Phase IV (KMG-IV): sequencing the most valuable type-strain genomes for metagenomic binning, comparative biology and taxonomic classification.</title>
        <authorList>
            <person name="Goeker M."/>
        </authorList>
    </citation>
    <scope>NUCLEOTIDE SEQUENCE [LARGE SCALE GENOMIC DNA]</scope>
    <source>
        <strain evidence="1 2">DSM 26377</strain>
    </source>
</reference>
<dbReference type="InterPro" id="IPR010752">
    <property type="entry name" value="DUF1329"/>
</dbReference>
<organism evidence="1 2">
    <name type="scientific">Panacagrimonas perspica</name>
    <dbReference type="NCBI Taxonomy" id="381431"/>
    <lineage>
        <taxon>Bacteria</taxon>
        <taxon>Pseudomonadati</taxon>
        <taxon>Pseudomonadota</taxon>
        <taxon>Gammaproteobacteria</taxon>
        <taxon>Nevskiales</taxon>
        <taxon>Nevskiaceae</taxon>
        <taxon>Panacagrimonas</taxon>
    </lineage>
</organism>
<dbReference type="AlphaFoldDB" id="A0A4R7NZQ5"/>
<keyword evidence="2" id="KW-1185">Reference proteome</keyword>
<gene>
    <name evidence="1" type="ORF">DFR24_3874</name>
</gene>
<dbReference type="PROSITE" id="PS51318">
    <property type="entry name" value="TAT"/>
    <property type="match status" value="1"/>
</dbReference>
<accession>A0A4R7NZQ5</accession>
<name>A0A4R7NZQ5_9GAMM</name>
<evidence type="ECO:0000313" key="2">
    <source>
        <dbReference type="Proteomes" id="UP000295341"/>
    </source>
</evidence>
<sequence>MQEDGRPNMKLLKYDHQYSRRHFLQKLAAGSGSAGVLMSAWKAFAATGEVSKAYPDELLSIEGYTKGKIKTGDEINASNVELVKELLEPIRYEQILKHGRKLKIVKSTTDVMKLSPWEYIETTLKNAGKAKFNEQGNVVNAADGQPWIGGNPFPDAKTGIELLAAQTLSWGRHDASFYAIKINDVAIDGETRFRYAGGWAELNTVARVSMDPKPYWTEHKDKLRFQTVFFTGPQQFRGTSFMNVWDYDQRKFPALYGYVADFRRIRQFPADQRFEPLLPGTTLYLSDAWAAGDPLLTWGNFQIVGRGPFLAGLSGSWNADNENWEHKTHGGPKGTTFWDSTVELVPEAILVEATPTGYPRAPISKKQVWFDARNQVVVGMVTYDRRNQPYRSFDGAYSLYESGSKKFMDGAHPYWSWCHVTCSDIQTGSVTRLEQVRAIEGHTSGANDPKMYDKYLTQTALMRLGAN</sequence>
<protein>
    <submittedName>
        <fullName evidence="1">Uncharacterized protein DUF1329</fullName>
    </submittedName>
</protein>
<dbReference type="Pfam" id="PF07044">
    <property type="entry name" value="DUF1329"/>
    <property type="match status" value="1"/>
</dbReference>
<dbReference type="Gene3D" id="2.50.20.10">
    <property type="entry name" value="Lipoprotein localisation LolA/LolB/LppX"/>
    <property type="match status" value="1"/>
</dbReference>
<evidence type="ECO:0000313" key="1">
    <source>
        <dbReference type="EMBL" id="TDU26843.1"/>
    </source>
</evidence>